<accession>A0A1F6D959</accession>
<keyword evidence="1" id="KW-1133">Transmembrane helix</keyword>
<feature type="transmembrane region" description="Helical" evidence="1">
    <location>
        <begin position="341"/>
        <end position="359"/>
    </location>
</feature>
<dbReference type="AlphaFoldDB" id="A0A1F6D959"/>
<evidence type="ECO:0000256" key="1">
    <source>
        <dbReference type="SAM" id="Phobius"/>
    </source>
</evidence>
<comment type="caution">
    <text evidence="2">The sequence shown here is derived from an EMBL/GenBank/DDBJ whole genome shotgun (WGS) entry which is preliminary data.</text>
</comment>
<reference evidence="2 3" key="1">
    <citation type="journal article" date="2016" name="Nat. Commun.">
        <title>Thousands of microbial genomes shed light on interconnected biogeochemical processes in an aquifer system.</title>
        <authorList>
            <person name="Anantharaman K."/>
            <person name="Brown C.T."/>
            <person name="Hug L.A."/>
            <person name="Sharon I."/>
            <person name="Castelle C.J."/>
            <person name="Probst A.J."/>
            <person name="Thomas B.C."/>
            <person name="Singh A."/>
            <person name="Wilkins M.J."/>
            <person name="Karaoz U."/>
            <person name="Brodie E.L."/>
            <person name="Williams K.H."/>
            <person name="Hubbard S.S."/>
            <person name="Banfield J.F."/>
        </authorList>
    </citation>
    <scope>NUCLEOTIDE SEQUENCE [LARGE SCALE GENOMIC DNA]</scope>
</reference>
<dbReference type="Proteomes" id="UP000176377">
    <property type="component" value="Unassembled WGS sequence"/>
</dbReference>
<proteinExistence type="predicted"/>
<feature type="transmembrane region" description="Helical" evidence="1">
    <location>
        <begin position="244"/>
        <end position="265"/>
    </location>
</feature>
<name>A0A1F6D959_9BACT</name>
<keyword evidence="1" id="KW-0472">Membrane</keyword>
<feature type="transmembrane region" description="Helical" evidence="1">
    <location>
        <begin position="219"/>
        <end position="238"/>
    </location>
</feature>
<keyword evidence="1" id="KW-0812">Transmembrane</keyword>
<gene>
    <name evidence="2" type="ORF">A2765_00070</name>
</gene>
<evidence type="ECO:0000313" key="2">
    <source>
        <dbReference type="EMBL" id="OGG57993.1"/>
    </source>
</evidence>
<organism evidence="2 3">
    <name type="scientific">Candidatus Kaiserbacteria bacterium RIFCSPHIGHO2_01_FULL_56_24</name>
    <dbReference type="NCBI Taxonomy" id="1798487"/>
    <lineage>
        <taxon>Bacteria</taxon>
        <taxon>Candidatus Kaiseribacteriota</taxon>
    </lineage>
</organism>
<evidence type="ECO:0000313" key="3">
    <source>
        <dbReference type="Proteomes" id="UP000176377"/>
    </source>
</evidence>
<protein>
    <submittedName>
        <fullName evidence="2">Uncharacterized protein</fullName>
    </submittedName>
</protein>
<sequence>MLLIFGASMILMGAEKGAGAMFKEKAPKFVLAVILVNFSWFFPRVILDMSNVMQAVVYQLPNIVHPNAKCIAQVLPGPDGIINGQINELTNVPMLSGDDIKQLCNFVWKVRLFPPTNDECGANPALPGCPRPTLNGTYPKRGRQLFDLIDIYYTDWEKAKNGTFENGSPFPVSGADVVINGLAVNFAKIPQLTRVEFEQDVLQNISGGLKEKVQASIKFFVYLAFHAILSAAIGLILLAFTAVLLVRVAVIWMCVAFMPFIFIGLPWKGTLGDLGHEKAPNIWTKFIQYALLPVFVAIPLSVGFTLLGFSDQVSLMSIANSSVKVFGISNILTGITGLHELLWLFLTLGIVWAGTFSVLESDTFSASIVGGIKGFGENVLGIVKKSALYAPVIPFPGPGGHATSVGDILDSTRNMAHSRGVNFRDAIGGGGGGANNNPRIGPTVAAPTPQRVQSAFTSPAMTQREKQDIADILKNTSERNAKRSLDDFARRLEQITRGRVDSNGQSIAMGDAEARALAINPQRMNDLVNTLQQQNVINATDAGNIRSNSQHFFNMTFQSRVALDAGDTTARQVAQKTQNALQSNVPVEDIVRALKAHQGEREEGGRQVEAAEIKRVIDTIEQTRTANGDVNQALQSI</sequence>
<dbReference type="EMBL" id="MFLA01000039">
    <property type="protein sequence ID" value="OGG57993.1"/>
    <property type="molecule type" value="Genomic_DNA"/>
</dbReference>
<feature type="transmembrane region" description="Helical" evidence="1">
    <location>
        <begin position="286"/>
        <end position="307"/>
    </location>
</feature>